<keyword evidence="7" id="KW-0449">Lipoprotein</keyword>
<keyword evidence="3 10" id="KW-0812">Transmembrane</keyword>
<evidence type="ECO:0000256" key="2">
    <source>
        <dbReference type="ARBA" id="ARBA00022679"/>
    </source>
</evidence>
<evidence type="ECO:0000256" key="9">
    <source>
        <dbReference type="ARBA" id="ARBA00048048"/>
    </source>
</evidence>
<evidence type="ECO:0000256" key="3">
    <source>
        <dbReference type="ARBA" id="ARBA00022692"/>
    </source>
</evidence>
<comment type="subcellular location">
    <subcellularLocation>
        <location evidence="1">Membrane</location>
        <topology evidence="1">Multi-pass membrane protein</topology>
    </subcellularLocation>
</comment>
<evidence type="ECO:0000313" key="13">
    <source>
        <dbReference type="Proteomes" id="UP001153365"/>
    </source>
</evidence>
<dbReference type="PANTHER" id="PTHR12246">
    <property type="entry name" value="PALMITOYLTRANSFERASE ZDHHC16"/>
    <property type="match status" value="1"/>
</dbReference>
<evidence type="ECO:0000256" key="10">
    <source>
        <dbReference type="RuleBase" id="RU079119"/>
    </source>
</evidence>
<evidence type="ECO:0000256" key="7">
    <source>
        <dbReference type="ARBA" id="ARBA00023288"/>
    </source>
</evidence>
<evidence type="ECO:0000256" key="6">
    <source>
        <dbReference type="ARBA" id="ARBA00023139"/>
    </source>
</evidence>
<name>A0AAV0BJ45_PHAPC</name>
<dbReference type="GO" id="GO:0016020">
    <property type="term" value="C:membrane"/>
    <property type="evidence" value="ECO:0007669"/>
    <property type="project" value="UniProtKB-SubCell"/>
</dbReference>
<evidence type="ECO:0000256" key="5">
    <source>
        <dbReference type="ARBA" id="ARBA00023136"/>
    </source>
</evidence>
<evidence type="ECO:0000256" key="1">
    <source>
        <dbReference type="ARBA" id="ARBA00004141"/>
    </source>
</evidence>
<dbReference type="InterPro" id="IPR001594">
    <property type="entry name" value="Palmitoyltrfase_DHHC"/>
</dbReference>
<evidence type="ECO:0000259" key="11">
    <source>
        <dbReference type="Pfam" id="PF01529"/>
    </source>
</evidence>
<dbReference type="PROSITE" id="PS50216">
    <property type="entry name" value="DHHC"/>
    <property type="match status" value="1"/>
</dbReference>
<evidence type="ECO:0000313" key="12">
    <source>
        <dbReference type="EMBL" id="CAH7686472.1"/>
    </source>
</evidence>
<proteinExistence type="inferred from homology"/>
<dbReference type="Pfam" id="PF01529">
    <property type="entry name" value="DHHC"/>
    <property type="match status" value="1"/>
</dbReference>
<dbReference type="EC" id="2.3.1.225" evidence="10"/>
<dbReference type="GO" id="GO:0019706">
    <property type="term" value="F:protein-cysteine S-palmitoyltransferase activity"/>
    <property type="evidence" value="ECO:0007669"/>
    <property type="project" value="UniProtKB-EC"/>
</dbReference>
<feature type="transmembrane region" description="Helical" evidence="10">
    <location>
        <begin position="65"/>
        <end position="88"/>
    </location>
</feature>
<dbReference type="AlphaFoldDB" id="A0AAV0BJ45"/>
<keyword evidence="4 10" id="KW-1133">Transmembrane helix</keyword>
<keyword evidence="13" id="KW-1185">Reference proteome</keyword>
<feature type="transmembrane region" description="Helical" evidence="10">
    <location>
        <begin position="204"/>
        <end position="224"/>
    </location>
</feature>
<protein>
    <recommendedName>
        <fullName evidence="10">Palmitoyltransferase</fullName>
        <ecNumber evidence="10">2.3.1.225</ecNumber>
    </recommendedName>
</protein>
<accession>A0AAV0BJ45</accession>
<keyword evidence="2 10" id="KW-0808">Transferase</keyword>
<comment type="domain">
    <text evidence="10">The DHHC domain is required for palmitoyltransferase activity.</text>
</comment>
<dbReference type="EMBL" id="CALTRL010005793">
    <property type="protein sequence ID" value="CAH7686472.1"/>
    <property type="molecule type" value="Genomic_DNA"/>
</dbReference>
<evidence type="ECO:0000256" key="4">
    <source>
        <dbReference type="ARBA" id="ARBA00022989"/>
    </source>
</evidence>
<reference evidence="12" key="1">
    <citation type="submission" date="2022-06" db="EMBL/GenBank/DDBJ databases">
        <authorList>
            <consortium name="SYNGENTA / RWTH Aachen University"/>
        </authorList>
    </citation>
    <scope>NUCLEOTIDE SEQUENCE</scope>
</reference>
<dbReference type="InterPro" id="IPR039859">
    <property type="entry name" value="PFA4/ZDH16/20/ERF2-like"/>
</dbReference>
<organism evidence="12 13">
    <name type="scientific">Phakopsora pachyrhizi</name>
    <name type="common">Asian soybean rust disease fungus</name>
    <dbReference type="NCBI Taxonomy" id="170000"/>
    <lineage>
        <taxon>Eukaryota</taxon>
        <taxon>Fungi</taxon>
        <taxon>Dikarya</taxon>
        <taxon>Basidiomycota</taxon>
        <taxon>Pucciniomycotina</taxon>
        <taxon>Pucciniomycetes</taxon>
        <taxon>Pucciniales</taxon>
        <taxon>Phakopsoraceae</taxon>
        <taxon>Phakopsora</taxon>
    </lineage>
</organism>
<dbReference type="Proteomes" id="UP001153365">
    <property type="component" value="Unassembled WGS sequence"/>
</dbReference>
<comment type="similarity">
    <text evidence="10">Belongs to the DHHC palmitoyltransferase family.</text>
</comment>
<keyword evidence="8 10" id="KW-0012">Acyltransferase</keyword>
<keyword evidence="6" id="KW-0564">Palmitate</keyword>
<feature type="transmembrane region" description="Helical" evidence="10">
    <location>
        <begin position="244"/>
        <end position="266"/>
    </location>
</feature>
<sequence length="366" mass="42407">MSCLKLIVRRLFKCFRRFERFADRWTGRVGPVFISLAVILILISTITYFNVIFPMNFIKPGQSLMITLSSLLLSLYLTCCTIIHYYLACTILPGSPSRPTETIGRIRISDEVTQNFLLRLKNLYNPFHRVHHQPSINSLMESYQNQIVGRCSKCLKAGIKGSDGRGPIKPERTHHCRVCGICQLKYDHHCPWINQCVGLGNERYFVLFLFYLSLSSGWVVLFGWKSLIQSLILDEDWPYLSPRVFVILTWVLSLAMGVTISIMFIWQMVLISRAETSVESSDNDYYRKLLASKGQKFKNPFDLGIYKNIQLFFNVGPGRLPWFTVFLPIPISPPLDGFRWPKRKGWETQLIDPSEELTDDEDDYDY</sequence>
<comment type="catalytic activity">
    <reaction evidence="9 10">
        <text>L-cysteinyl-[protein] + hexadecanoyl-CoA = S-hexadecanoyl-L-cysteinyl-[protein] + CoA</text>
        <dbReference type="Rhea" id="RHEA:36683"/>
        <dbReference type="Rhea" id="RHEA-COMP:10131"/>
        <dbReference type="Rhea" id="RHEA-COMP:11032"/>
        <dbReference type="ChEBI" id="CHEBI:29950"/>
        <dbReference type="ChEBI" id="CHEBI:57287"/>
        <dbReference type="ChEBI" id="CHEBI:57379"/>
        <dbReference type="ChEBI" id="CHEBI:74151"/>
        <dbReference type="EC" id="2.3.1.225"/>
    </reaction>
</comment>
<comment type="caution">
    <text evidence="12">The sequence shown here is derived from an EMBL/GenBank/DDBJ whole genome shotgun (WGS) entry which is preliminary data.</text>
</comment>
<keyword evidence="5 10" id="KW-0472">Membrane</keyword>
<evidence type="ECO:0000256" key="8">
    <source>
        <dbReference type="ARBA" id="ARBA00023315"/>
    </source>
</evidence>
<feature type="domain" description="Palmitoyltransferase DHHC" evidence="11">
    <location>
        <begin position="168"/>
        <end position="281"/>
    </location>
</feature>
<gene>
    <name evidence="12" type="ORF">PPACK8108_LOCUS21121</name>
</gene>
<feature type="transmembrane region" description="Helical" evidence="10">
    <location>
        <begin position="29"/>
        <end position="53"/>
    </location>
</feature>